<evidence type="ECO:0000256" key="3">
    <source>
        <dbReference type="ARBA" id="ARBA00023170"/>
    </source>
</evidence>
<dbReference type="InterPro" id="IPR051287">
    <property type="entry name" value="TCR_variable_region"/>
</dbReference>
<keyword evidence="5" id="KW-1279">T cell receptor</keyword>
<evidence type="ECO:0000256" key="2">
    <source>
        <dbReference type="ARBA" id="ARBA00023130"/>
    </source>
</evidence>
<reference evidence="8" key="1">
    <citation type="submission" date="2022-11" db="EMBL/GenBank/DDBJ databases">
        <title>Chromosome-level genome of Pogonophryne albipinna.</title>
        <authorList>
            <person name="Jo E."/>
        </authorList>
    </citation>
    <scope>NUCLEOTIDE SEQUENCE</scope>
    <source>
        <strain evidence="8">SGF0006</strain>
        <tissue evidence="8">Muscle</tissue>
    </source>
</reference>
<evidence type="ECO:0000256" key="5">
    <source>
        <dbReference type="ARBA" id="ARBA00043266"/>
    </source>
</evidence>
<dbReference type="Gene3D" id="2.60.40.10">
    <property type="entry name" value="Immunoglobulins"/>
    <property type="match status" value="1"/>
</dbReference>
<gene>
    <name evidence="8" type="ORF">JOQ06_023007</name>
</gene>
<dbReference type="SUPFAM" id="SSF48726">
    <property type="entry name" value="Immunoglobulin"/>
    <property type="match status" value="1"/>
</dbReference>
<protein>
    <recommendedName>
        <fullName evidence="7">Ig-like domain-containing protein</fullName>
    </recommendedName>
</protein>
<keyword evidence="3" id="KW-0675">Receptor</keyword>
<dbReference type="GO" id="GO:0002250">
    <property type="term" value="P:adaptive immune response"/>
    <property type="evidence" value="ECO:0007669"/>
    <property type="project" value="UniProtKB-KW"/>
</dbReference>
<proteinExistence type="predicted"/>
<dbReference type="InterPro" id="IPR003599">
    <property type="entry name" value="Ig_sub"/>
</dbReference>
<dbReference type="Proteomes" id="UP001219934">
    <property type="component" value="Unassembled WGS sequence"/>
</dbReference>
<dbReference type="Pfam" id="PF07686">
    <property type="entry name" value="V-set"/>
    <property type="match status" value="1"/>
</dbReference>
<dbReference type="InterPro" id="IPR013106">
    <property type="entry name" value="Ig_V-set"/>
</dbReference>
<evidence type="ECO:0000313" key="9">
    <source>
        <dbReference type="Proteomes" id="UP001219934"/>
    </source>
</evidence>
<evidence type="ECO:0000256" key="4">
    <source>
        <dbReference type="ARBA" id="ARBA00023319"/>
    </source>
</evidence>
<keyword evidence="9" id="KW-1185">Reference proteome</keyword>
<dbReference type="GO" id="GO:0042101">
    <property type="term" value="C:T cell receptor complex"/>
    <property type="evidence" value="ECO:0007669"/>
    <property type="project" value="UniProtKB-KW"/>
</dbReference>
<dbReference type="PANTHER" id="PTHR19367">
    <property type="entry name" value="T-CELL RECEPTOR ALPHA CHAIN V REGION"/>
    <property type="match status" value="1"/>
</dbReference>
<name>A0AAD6ABM5_9TELE</name>
<keyword evidence="5" id="KW-0391">Immunity</keyword>
<comment type="caution">
    <text evidence="8">The sequence shown here is derived from an EMBL/GenBank/DDBJ whole genome shotgun (WGS) entry which is preliminary data.</text>
</comment>
<dbReference type="PANTHER" id="PTHR19367:SF18">
    <property type="entry name" value="T CELL RECEPTOR ALPHA VARIABLE 16"/>
    <property type="match status" value="1"/>
</dbReference>
<feature type="signal peptide" evidence="6">
    <location>
        <begin position="1"/>
        <end position="18"/>
    </location>
</feature>
<feature type="chain" id="PRO_5042296460" description="Ig-like domain-containing protein" evidence="6">
    <location>
        <begin position="19"/>
        <end position="146"/>
    </location>
</feature>
<dbReference type="InterPro" id="IPR036179">
    <property type="entry name" value="Ig-like_dom_sf"/>
</dbReference>
<dbReference type="InterPro" id="IPR013783">
    <property type="entry name" value="Ig-like_fold"/>
</dbReference>
<accession>A0AAD6ABM5</accession>
<dbReference type="EMBL" id="JAPTMU010000111">
    <property type="protein sequence ID" value="KAJ4921625.1"/>
    <property type="molecule type" value="Genomic_DNA"/>
</dbReference>
<evidence type="ECO:0000256" key="1">
    <source>
        <dbReference type="ARBA" id="ARBA00022729"/>
    </source>
</evidence>
<evidence type="ECO:0000256" key="6">
    <source>
        <dbReference type="SAM" id="SignalP"/>
    </source>
</evidence>
<dbReference type="AlphaFoldDB" id="A0AAD6ABM5"/>
<keyword evidence="4" id="KW-0393">Immunoglobulin domain</keyword>
<sequence>MLLYLCLLFSLFIALGSMNSIKPERSEEHVAEGRKISLTCKYEGAIYNIQWYRQYQRSRPEFLLYITEAGGIHPTESDFSAHIDKTEKRVDLEIISAKETDSAVYYCAVTPTVTGNTITLYKNLWSKDNTILINIHQREPLSDKHQ</sequence>
<dbReference type="SMART" id="SM00409">
    <property type="entry name" value="IG"/>
    <property type="match status" value="1"/>
</dbReference>
<dbReference type="InterPro" id="IPR007110">
    <property type="entry name" value="Ig-like_dom"/>
</dbReference>
<organism evidence="8 9">
    <name type="scientific">Pogonophryne albipinna</name>
    <dbReference type="NCBI Taxonomy" id="1090488"/>
    <lineage>
        <taxon>Eukaryota</taxon>
        <taxon>Metazoa</taxon>
        <taxon>Chordata</taxon>
        <taxon>Craniata</taxon>
        <taxon>Vertebrata</taxon>
        <taxon>Euteleostomi</taxon>
        <taxon>Actinopterygii</taxon>
        <taxon>Neopterygii</taxon>
        <taxon>Teleostei</taxon>
        <taxon>Neoteleostei</taxon>
        <taxon>Acanthomorphata</taxon>
        <taxon>Eupercaria</taxon>
        <taxon>Perciformes</taxon>
        <taxon>Notothenioidei</taxon>
        <taxon>Pogonophryne</taxon>
    </lineage>
</organism>
<evidence type="ECO:0000259" key="7">
    <source>
        <dbReference type="PROSITE" id="PS50835"/>
    </source>
</evidence>
<dbReference type="SMART" id="SM00406">
    <property type="entry name" value="IGv"/>
    <property type="match status" value="1"/>
</dbReference>
<dbReference type="PROSITE" id="PS50835">
    <property type="entry name" value="IG_LIKE"/>
    <property type="match status" value="1"/>
</dbReference>
<evidence type="ECO:0000313" key="8">
    <source>
        <dbReference type="EMBL" id="KAJ4921625.1"/>
    </source>
</evidence>
<keyword evidence="1 6" id="KW-0732">Signal</keyword>
<feature type="domain" description="Ig-like" evidence="7">
    <location>
        <begin position="23"/>
        <end position="119"/>
    </location>
</feature>
<keyword evidence="2" id="KW-1064">Adaptive immunity</keyword>